<dbReference type="SUPFAM" id="SSF144020">
    <property type="entry name" value="FdhE-like"/>
    <property type="match status" value="1"/>
</dbReference>
<dbReference type="Pfam" id="PF24859">
    <property type="entry name" value="FdhE_central"/>
    <property type="match status" value="1"/>
</dbReference>
<feature type="domain" description="FdhE central" evidence="1">
    <location>
        <begin position="165"/>
        <end position="201"/>
    </location>
</feature>
<accession>A0A1E3XEG7</accession>
<protein>
    <submittedName>
        <fullName evidence="2">Protein FdhE</fullName>
    </submittedName>
</protein>
<evidence type="ECO:0000259" key="1">
    <source>
        <dbReference type="Pfam" id="PF24859"/>
    </source>
</evidence>
<dbReference type="GO" id="GO:0051604">
    <property type="term" value="P:protein maturation"/>
    <property type="evidence" value="ECO:0007669"/>
    <property type="project" value="TreeGrafter"/>
</dbReference>
<dbReference type="Gene3D" id="3.90.1670.10">
    <property type="entry name" value="FdhE-like domain"/>
    <property type="match status" value="1"/>
</dbReference>
<comment type="caution">
    <text evidence="2">The sequence shown here is derived from an EMBL/GenBank/DDBJ whole genome shotgun (WGS) entry which is preliminary data.</text>
</comment>
<gene>
    <name evidence="2" type="primary">fdhE</name>
    <name evidence="2" type="ORF">SCARUB_00798</name>
</gene>
<dbReference type="InterPro" id="IPR056797">
    <property type="entry name" value="FdhE_central"/>
</dbReference>
<organism evidence="2 3">
    <name type="scientific">Candidatus Scalindua rubra</name>
    <dbReference type="NCBI Taxonomy" id="1872076"/>
    <lineage>
        <taxon>Bacteria</taxon>
        <taxon>Pseudomonadati</taxon>
        <taxon>Planctomycetota</taxon>
        <taxon>Candidatus Brocadiia</taxon>
        <taxon>Candidatus Brocadiales</taxon>
        <taxon>Candidatus Scalinduaceae</taxon>
        <taxon>Candidatus Scalindua</taxon>
    </lineage>
</organism>
<dbReference type="AlphaFoldDB" id="A0A1E3XEG7"/>
<dbReference type="InterPro" id="IPR006452">
    <property type="entry name" value="Formate_DH_accessory"/>
</dbReference>
<dbReference type="Proteomes" id="UP000094056">
    <property type="component" value="Unassembled WGS sequence"/>
</dbReference>
<proteinExistence type="predicted"/>
<name>A0A1E3XEG7_9BACT</name>
<sequence length="275" mass="31536">MNDVQDNIDKLKVENVHLSAYYDMYLALKELQDTYKEKIQFSSFNDDEIRQQILAGKPLILNSGIDLSGMTTFLMDIFKVYAQFTSLKTDEALTAIEKLTPDLPEILEEFLYLKGDTLIKAHVSDSLPDEILIFLIKNTLTPLLEKYSTCVISSIDFDSWERGCCPVCGHPPGLAELRKSPSGRQRYLFCSLCHTSWPFQRLKCPFCEKLEEKETEYLSFPDEENYRVDVCNSCNSFIKTVINNNAELPPVLLDWSSQYVDDTAIQKGYKRVASM</sequence>
<dbReference type="CDD" id="cd16341">
    <property type="entry name" value="FdhE"/>
    <property type="match status" value="1"/>
</dbReference>
<reference evidence="2 3" key="1">
    <citation type="submission" date="2016-07" db="EMBL/GenBank/DDBJ databases">
        <title>Draft genome of Scalindua rubra, obtained from a brine-seawater interface in the Red Sea, sheds light on salt adaptation in anammox bacteria.</title>
        <authorList>
            <person name="Speth D.R."/>
            <person name="Lagkouvardos I."/>
            <person name="Wang Y."/>
            <person name="Qian P.-Y."/>
            <person name="Dutilh B.E."/>
            <person name="Jetten M.S."/>
        </authorList>
    </citation>
    <scope>NUCLEOTIDE SEQUENCE [LARGE SCALE GENOMIC DNA]</scope>
    <source>
        <strain evidence="2">BSI-1</strain>
    </source>
</reference>
<dbReference type="EMBL" id="MAYW01000014">
    <property type="protein sequence ID" value="ODS34025.1"/>
    <property type="molecule type" value="Genomic_DNA"/>
</dbReference>
<evidence type="ECO:0000313" key="2">
    <source>
        <dbReference type="EMBL" id="ODS34025.1"/>
    </source>
</evidence>
<dbReference type="InterPro" id="IPR024064">
    <property type="entry name" value="FdhE-like_sf"/>
</dbReference>
<dbReference type="PANTHER" id="PTHR37689">
    <property type="entry name" value="PROTEIN FDHE"/>
    <property type="match status" value="1"/>
</dbReference>
<dbReference type="GO" id="GO:0008199">
    <property type="term" value="F:ferric iron binding"/>
    <property type="evidence" value="ECO:0007669"/>
    <property type="project" value="TreeGrafter"/>
</dbReference>
<dbReference type="GO" id="GO:0005829">
    <property type="term" value="C:cytosol"/>
    <property type="evidence" value="ECO:0007669"/>
    <property type="project" value="TreeGrafter"/>
</dbReference>
<evidence type="ECO:0000313" key="3">
    <source>
        <dbReference type="Proteomes" id="UP000094056"/>
    </source>
</evidence>
<dbReference type="PANTHER" id="PTHR37689:SF1">
    <property type="entry name" value="PROTEIN FDHE"/>
    <property type="match status" value="1"/>
</dbReference>